<dbReference type="InterPro" id="IPR001810">
    <property type="entry name" value="F-box_dom"/>
</dbReference>
<gene>
    <name evidence="3" type="ORF">OSB04_002003</name>
</gene>
<dbReference type="CDD" id="cd22164">
    <property type="entry name" value="F-box_AtSKIP19-like"/>
    <property type="match status" value="1"/>
</dbReference>
<protein>
    <recommendedName>
        <fullName evidence="5">F-box domain-containing protein</fullName>
    </recommendedName>
</protein>
<dbReference type="InterPro" id="IPR006553">
    <property type="entry name" value="Leu-rich_rpt_Cys-con_subtyp"/>
</dbReference>
<name>A0AA38UA46_9ASTR</name>
<proteinExistence type="predicted"/>
<feature type="domain" description="F-box" evidence="1">
    <location>
        <begin position="25"/>
        <end position="71"/>
    </location>
</feature>
<dbReference type="Gene3D" id="3.80.10.10">
    <property type="entry name" value="Ribonuclease Inhibitor"/>
    <property type="match status" value="1"/>
</dbReference>
<dbReference type="Gene3D" id="1.20.1280.50">
    <property type="match status" value="1"/>
</dbReference>
<evidence type="ECO:0008006" key="5">
    <source>
        <dbReference type="Google" id="ProtNLM"/>
    </source>
</evidence>
<dbReference type="SUPFAM" id="SSF52047">
    <property type="entry name" value="RNI-like"/>
    <property type="match status" value="1"/>
</dbReference>
<dbReference type="PANTHER" id="PTHR38926">
    <property type="entry name" value="F-BOX DOMAIN CONTAINING PROTEIN, EXPRESSED"/>
    <property type="match status" value="1"/>
</dbReference>
<dbReference type="PANTHER" id="PTHR38926:SF2">
    <property type="entry name" value="F-BOX_LRR-REPEAT PROTEIN 21-RELATED"/>
    <property type="match status" value="1"/>
</dbReference>
<dbReference type="SMART" id="SM00367">
    <property type="entry name" value="LRR_CC"/>
    <property type="match status" value="3"/>
</dbReference>
<dbReference type="Pfam" id="PF24758">
    <property type="entry name" value="LRR_At5g56370"/>
    <property type="match status" value="1"/>
</dbReference>
<accession>A0AA38UA46</accession>
<dbReference type="InterPro" id="IPR036047">
    <property type="entry name" value="F-box-like_dom_sf"/>
</dbReference>
<sequence length="313" mass="35874">MKEIMAAKKRVYRQRSSRMGKTPNWLQMPDEIMGGMILQRLDAVEILMNVQKVCRDWRRICKDPAMWKVIDMHRCFDNNYYIVKLTKQAVHRSRGELIDISLDDFGTDLLLNFISRWYFYKILNSVVFCVALNANLVHSSSKLKSLCLTRCYSITGNGLVRALKRLPCLETLELFYISIDPENIKVIGQSCPQLKTFKIKTPFMCDGDAFAIANSMPALRHLQLLDSIITNDGLQAILHGCPHLESLDLSGCSYLELDGSLEKLCRERIKDFKFTRPSYSLERCICGAGGCSAHQDYELSVISPEGDFEYDWL</sequence>
<dbReference type="Proteomes" id="UP001172457">
    <property type="component" value="Chromosome 1"/>
</dbReference>
<keyword evidence="4" id="KW-1185">Reference proteome</keyword>
<comment type="caution">
    <text evidence="3">The sequence shown here is derived from an EMBL/GenBank/DDBJ whole genome shotgun (WGS) entry which is preliminary data.</text>
</comment>
<evidence type="ECO:0000313" key="3">
    <source>
        <dbReference type="EMBL" id="KAJ9566037.1"/>
    </source>
</evidence>
<dbReference type="SUPFAM" id="SSF81383">
    <property type="entry name" value="F-box domain"/>
    <property type="match status" value="1"/>
</dbReference>
<evidence type="ECO:0000259" key="2">
    <source>
        <dbReference type="Pfam" id="PF24758"/>
    </source>
</evidence>
<organism evidence="3 4">
    <name type="scientific">Centaurea solstitialis</name>
    <name type="common">yellow star-thistle</name>
    <dbReference type="NCBI Taxonomy" id="347529"/>
    <lineage>
        <taxon>Eukaryota</taxon>
        <taxon>Viridiplantae</taxon>
        <taxon>Streptophyta</taxon>
        <taxon>Embryophyta</taxon>
        <taxon>Tracheophyta</taxon>
        <taxon>Spermatophyta</taxon>
        <taxon>Magnoliopsida</taxon>
        <taxon>eudicotyledons</taxon>
        <taxon>Gunneridae</taxon>
        <taxon>Pentapetalae</taxon>
        <taxon>asterids</taxon>
        <taxon>campanulids</taxon>
        <taxon>Asterales</taxon>
        <taxon>Asteraceae</taxon>
        <taxon>Carduoideae</taxon>
        <taxon>Cardueae</taxon>
        <taxon>Centaureinae</taxon>
        <taxon>Centaurea</taxon>
    </lineage>
</organism>
<dbReference type="InterPro" id="IPR032675">
    <property type="entry name" value="LRR_dom_sf"/>
</dbReference>
<dbReference type="InterPro" id="IPR055411">
    <property type="entry name" value="LRR_FXL15/At3g58940/PEG3-like"/>
</dbReference>
<dbReference type="Pfam" id="PF12937">
    <property type="entry name" value="F-box-like"/>
    <property type="match status" value="1"/>
</dbReference>
<evidence type="ECO:0000313" key="4">
    <source>
        <dbReference type="Proteomes" id="UP001172457"/>
    </source>
</evidence>
<dbReference type="AlphaFoldDB" id="A0AA38UA46"/>
<dbReference type="EMBL" id="JARYMX010000001">
    <property type="protein sequence ID" value="KAJ9566037.1"/>
    <property type="molecule type" value="Genomic_DNA"/>
</dbReference>
<evidence type="ECO:0000259" key="1">
    <source>
        <dbReference type="Pfam" id="PF12937"/>
    </source>
</evidence>
<reference evidence="3" key="1">
    <citation type="submission" date="2023-03" db="EMBL/GenBank/DDBJ databases">
        <title>Chromosome-scale reference genome and RAD-based genetic map of yellow starthistle (Centaurea solstitialis) reveal putative structural variation and QTLs associated with invader traits.</title>
        <authorList>
            <person name="Reatini B."/>
            <person name="Cang F.A."/>
            <person name="Jiang Q."/>
            <person name="Mckibben M.T.W."/>
            <person name="Barker M.S."/>
            <person name="Rieseberg L.H."/>
            <person name="Dlugosch K.M."/>
        </authorList>
    </citation>
    <scope>NUCLEOTIDE SEQUENCE</scope>
    <source>
        <strain evidence="3">CAN-66</strain>
        <tissue evidence="3">Leaf</tissue>
    </source>
</reference>
<feature type="domain" description="F-box/LRR-repeat protein 15/At3g58940/PEG3-like LRR" evidence="2">
    <location>
        <begin position="204"/>
        <end position="253"/>
    </location>
</feature>